<dbReference type="NCBIfam" id="TIGR01131">
    <property type="entry name" value="ATP_synt_6_or_A"/>
    <property type="match status" value="1"/>
</dbReference>
<dbReference type="Proteomes" id="UP000315700">
    <property type="component" value="Chromosome"/>
</dbReference>
<dbReference type="InParanoid" id="A0A517SBT1"/>
<evidence type="ECO:0000256" key="10">
    <source>
        <dbReference type="ARBA" id="ARBA00023310"/>
    </source>
</evidence>
<feature type="transmembrane region" description="Helical" evidence="11">
    <location>
        <begin position="291"/>
        <end position="309"/>
    </location>
</feature>
<keyword evidence="7 11" id="KW-1133">Transmembrane helix</keyword>
<evidence type="ECO:0000256" key="7">
    <source>
        <dbReference type="ARBA" id="ARBA00022989"/>
    </source>
</evidence>
<evidence type="ECO:0000256" key="11">
    <source>
        <dbReference type="HAMAP-Rule" id="MF_01393"/>
    </source>
</evidence>
<keyword evidence="6 11" id="KW-0375">Hydrogen ion transport</keyword>
<dbReference type="OrthoDB" id="9809130at2"/>
<dbReference type="GO" id="GO:0005886">
    <property type="term" value="C:plasma membrane"/>
    <property type="evidence" value="ECO:0007669"/>
    <property type="project" value="UniProtKB-SubCell"/>
</dbReference>
<dbReference type="SUPFAM" id="SSF81336">
    <property type="entry name" value="F1F0 ATP synthase subunit A"/>
    <property type="match status" value="1"/>
</dbReference>
<accession>A0A517SBT1</accession>
<dbReference type="Gene3D" id="1.20.120.220">
    <property type="entry name" value="ATP synthase, F0 complex, subunit A"/>
    <property type="match status" value="1"/>
</dbReference>
<evidence type="ECO:0000256" key="9">
    <source>
        <dbReference type="ARBA" id="ARBA00023136"/>
    </source>
</evidence>
<reference evidence="13 14" key="1">
    <citation type="submission" date="2019-02" db="EMBL/GenBank/DDBJ databases">
        <title>Deep-cultivation of Planctomycetes and their phenomic and genomic characterization uncovers novel biology.</title>
        <authorList>
            <person name="Wiegand S."/>
            <person name="Jogler M."/>
            <person name="Boedeker C."/>
            <person name="Pinto D."/>
            <person name="Vollmers J."/>
            <person name="Rivas-Marin E."/>
            <person name="Kohn T."/>
            <person name="Peeters S.H."/>
            <person name="Heuer A."/>
            <person name="Rast P."/>
            <person name="Oberbeckmann S."/>
            <person name="Bunk B."/>
            <person name="Jeske O."/>
            <person name="Meyerdierks A."/>
            <person name="Storesund J.E."/>
            <person name="Kallscheuer N."/>
            <person name="Luecker S."/>
            <person name="Lage O.M."/>
            <person name="Pohl T."/>
            <person name="Merkel B.J."/>
            <person name="Hornburger P."/>
            <person name="Mueller R.-W."/>
            <person name="Bruemmer F."/>
            <person name="Labrenz M."/>
            <person name="Spormann A.M."/>
            <person name="Op den Camp H."/>
            <person name="Overmann J."/>
            <person name="Amann R."/>
            <person name="Jetten M.S.M."/>
            <person name="Mascher T."/>
            <person name="Medema M.H."/>
            <person name="Devos D.P."/>
            <person name="Kaster A.-K."/>
            <person name="Ovreas L."/>
            <person name="Rohde M."/>
            <person name="Galperin M.Y."/>
            <person name="Jogler C."/>
        </authorList>
    </citation>
    <scope>NUCLEOTIDE SEQUENCE [LARGE SCALE GENOMIC DNA]</scope>
    <source>
        <strain evidence="13 14">Pan44</strain>
    </source>
</reference>
<evidence type="ECO:0000313" key="14">
    <source>
        <dbReference type="Proteomes" id="UP000315700"/>
    </source>
</evidence>
<keyword evidence="5 11" id="KW-0812">Transmembrane</keyword>
<dbReference type="Pfam" id="PF00119">
    <property type="entry name" value="ATP-synt_A"/>
    <property type="match status" value="1"/>
</dbReference>
<dbReference type="InterPro" id="IPR000568">
    <property type="entry name" value="ATP_synth_F0_asu"/>
</dbReference>
<feature type="transmembrane region" description="Helical" evidence="11">
    <location>
        <begin position="207"/>
        <end position="229"/>
    </location>
</feature>
<evidence type="ECO:0000256" key="5">
    <source>
        <dbReference type="ARBA" id="ARBA00022692"/>
    </source>
</evidence>
<feature type="transmembrane region" description="Helical" evidence="11">
    <location>
        <begin position="235"/>
        <end position="255"/>
    </location>
</feature>
<dbReference type="RefSeq" id="WP_145028894.1">
    <property type="nucleotide sequence ID" value="NZ_CP036271.1"/>
</dbReference>
<dbReference type="InterPro" id="IPR035908">
    <property type="entry name" value="F0_ATP_A_sf"/>
</dbReference>
<protein>
    <recommendedName>
        <fullName evidence="11 12">ATP synthase subunit a</fullName>
    </recommendedName>
    <alternativeName>
        <fullName evidence="11">ATP synthase F0 sector subunit a</fullName>
    </alternativeName>
    <alternativeName>
        <fullName evidence="11">F-ATPase subunit 6</fullName>
    </alternativeName>
</protein>
<keyword evidence="9 11" id="KW-0472">Membrane</keyword>
<dbReference type="KEGG" id="ccos:Pan44_15970"/>
<dbReference type="PANTHER" id="PTHR11410:SF0">
    <property type="entry name" value="ATP SYNTHASE SUBUNIT A"/>
    <property type="match status" value="1"/>
</dbReference>
<evidence type="ECO:0000313" key="13">
    <source>
        <dbReference type="EMBL" id="QDT53575.1"/>
    </source>
</evidence>
<keyword evidence="10 11" id="KW-0066">ATP synthesis</keyword>
<dbReference type="InterPro" id="IPR045083">
    <property type="entry name" value="ATP_synth_F0_asu_bact/mt"/>
</dbReference>
<proteinExistence type="inferred from homology"/>
<comment type="function">
    <text evidence="11 12">Key component of the proton channel; it plays a direct role in the translocation of protons across the membrane.</text>
</comment>
<evidence type="ECO:0000256" key="8">
    <source>
        <dbReference type="ARBA" id="ARBA00023065"/>
    </source>
</evidence>
<evidence type="ECO:0000256" key="4">
    <source>
        <dbReference type="ARBA" id="ARBA00022547"/>
    </source>
</evidence>
<name>A0A517SBT1_9PLAN</name>
<dbReference type="CDD" id="cd00310">
    <property type="entry name" value="ATP-synt_Fo_a_6"/>
    <property type="match status" value="1"/>
</dbReference>
<keyword evidence="4 11" id="KW-0138">CF(0)</keyword>
<comment type="subcellular location">
    <subcellularLocation>
        <location evidence="11 12">Cell membrane</location>
        <topology evidence="11 12">Multi-pass membrane protein</topology>
    </subcellularLocation>
    <subcellularLocation>
        <location evidence="1">Membrane</location>
        <topology evidence="1">Multi-pass membrane protein</topology>
    </subcellularLocation>
</comment>
<feature type="transmembrane region" description="Helical" evidence="11">
    <location>
        <begin position="138"/>
        <end position="160"/>
    </location>
</feature>
<evidence type="ECO:0000256" key="3">
    <source>
        <dbReference type="ARBA" id="ARBA00022448"/>
    </source>
</evidence>
<comment type="similarity">
    <text evidence="2 11 12">Belongs to the ATPase A chain family.</text>
</comment>
<dbReference type="PRINTS" id="PR00123">
    <property type="entry name" value="ATPASEA"/>
</dbReference>
<organism evidence="13 14">
    <name type="scientific">Caulifigura coniformis</name>
    <dbReference type="NCBI Taxonomy" id="2527983"/>
    <lineage>
        <taxon>Bacteria</taxon>
        <taxon>Pseudomonadati</taxon>
        <taxon>Planctomycetota</taxon>
        <taxon>Planctomycetia</taxon>
        <taxon>Planctomycetales</taxon>
        <taxon>Planctomycetaceae</taxon>
        <taxon>Caulifigura</taxon>
    </lineage>
</organism>
<evidence type="ECO:0000256" key="1">
    <source>
        <dbReference type="ARBA" id="ARBA00004141"/>
    </source>
</evidence>
<dbReference type="GO" id="GO:0045259">
    <property type="term" value="C:proton-transporting ATP synthase complex"/>
    <property type="evidence" value="ECO:0007669"/>
    <property type="project" value="UniProtKB-KW"/>
</dbReference>
<dbReference type="GO" id="GO:0046933">
    <property type="term" value="F:proton-transporting ATP synthase activity, rotational mechanism"/>
    <property type="evidence" value="ECO:0007669"/>
    <property type="project" value="UniProtKB-UniRule"/>
</dbReference>
<dbReference type="HAMAP" id="MF_01393">
    <property type="entry name" value="ATP_synth_a_bact"/>
    <property type="match status" value="1"/>
</dbReference>
<dbReference type="FunCoup" id="A0A517SBT1">
    <property type="interactions" value="331"/>
</dbReference>
<keyword evidence="11" id="KW-1003">Cell membrane</keyword>
<dbReference type="EMBL" id="CP036271">
    <property type="protein sequence ID" value="QDT53575.1"/>
    <property type="molecule type" value="Genomic_DNA"/>
</dbReference>
<keyword evidence="3 11" id="KW-0813">Transport</keyword>
<evidence type="ECO:0000256" key="2">
    <source>
        <dbReference type="ARBA" id="ARBA00006810"/>
    </source>
</evidence>
<evidence type="ECO:0000256" key="6">
    <source>
        <dbReference type="ARBA" id="ARBA00022781"/>
    </source>
</evidence>
<dbReference type="AlphaFoldDB" id="A0A517SBT1"/>
<feature type="transmembrane region" description="Helical" evidence="11">
    <location>
        <begin position="166"/>
        <end position="186"/>
    </location>
</feature>
<dbReference type="PANTHER" id="PTHR11410">
    <property type="entry name" value="ATP SYNTHASE SUBUNIT A"/>
    <property type="match status" value="1"/>
</dbReference>
<evidence type="ECO:0000256" key="12">
    <source>
        <dbReference type="RuleBase" id="RU000483"/>
    </source>
</evidence>
<gene>
    <name evidence="11 13" type="primary">atpB</name>
    <name evidence="13" type="ORF">Pan44_15970</name>
</gene>
<sequence>MADPVLHIKDSYFFEVPKFLWPRHYDSVLEVPEFLRKAHPDATVGEWNHALTGKILIPQPFGTLKNLYEKESGFAISKYMILEVAAAILLYFVFTRFADRVSSKEPPKGRFANLMETFVVFIRDGIARKAIHHHADHFVPILGTLFFFILTLNLFGMIPWLGSPTAAFGVTSALALVVFATSLIAGTKEFGPAGMWLNMVPHIDMPWWLAPLKYVIQFMLLIIEAIGLLVKHAVLGVRLLANIVAGHLVLVAILAMIASAAGAASHIYATTAVVATLAATALSVLELGVAFLQAFVFTFLSALFINMASHAH</sequence>
<keyword evidence="8 11" id="KW-0406">Ion transport</keyword>
<feature type="transmembrane region" description="Helical" evidence="11">
    <location>
        <begin position="76"/>
        <end position="94"/>
    </location>
</feature>
<keyword evidence="14" id="KW-1185">Reference proteome</keyword>